<accession>A0A1H7BFC3</accession>
<proteinExistence type="predicted"/>
<name>A0A1H7BFC3_9PSED</name>
<sequence length="287" mass="30684">MDEPAVDLIACYWTLAGPYVFGEQDQSPWSFRERVEAAARAGYTGFGIKQADLRETLSRYSFAQMRKIFADNGIRYLELEALFGWYSTGGERARSDADRNLLLQAASELGAHHVKAAGDFDGRPAVVEHMRDEFQLLARQALDAGTQVTLEPIVISSVPDLDTALQVLGESAGAGGGLMLDSWHVTRGGMSLAQIAALPAGCIGGVELDDGTLQPVGSELEDTLNRRRLCGEGEFDLHGFIGAARAAGYQGPWGVEIISAEQRARSLQDAAQLSCQAAAALFGSSGC</sequence>
<dbReference type="InterPro" id="IPR050312">
    <property type="entry name" value="IolE/XylAMocC-like"/>
</dbReference>
<gene>
    <name evidence="2" type="ORF">SAMN05216201_11720</name>
</gene>
<dbReference type="InterPro" id="IPR036237">
    <property type="entry name" value="Xyl_isomerase-like_sf"/>
</dbReference>
<dbReference type="EMBL" id="FNZE01000017">
    <property type="protein sequence ID" value="SEJ76351.1"/>
    <property type="molecule type" value="Genomic_DNA"/>
</dbReference>
<evidence type="ECO:0000313" key="3">
    <source>
        <dbReference type="Proteomes" id="UP000242930"/>
    </source>
</evidence>
<organism evidence="2 3">
    <name type="scientific">Pseudomonas linyingensis</name>
    <dbReference type="NCBI Taxonomy" id="915471"/>
    <lineage>
        <taxon>Bacteria</taxon>
        <taxon>Pseudomonadati</taxon>
        <taxon>Pseudomonadota</taxon>
        <taxon>Gammaproteobacteria</taxon>
        <taxon>Pseudomonadales</taxon>
        <taxon>Pseudomonadaceae</taxon>
        <taxon>Pseudomonas</taxon>
    </lineage>
</organism>
<dbReference type="AlphaFoldDB" id="A0A1H7BFC3"/>
<reference evidence="3" key="1">
    <citation type="submission" date="2016-10" db="EMBL/GenBank/DDBJ databases">
        <authorList>
            <person name="Varghese N."/>
            <person name="Submissions S."/>
        </authorList>
    </citation>
    <scope>NUCLEOTIDE SEQUENCE [LARGE SCALE GENOMIC DNA]</scope>
    <source>
        <strain evidence="3">LMG 25967</strain>
    </source>
</reference>
<dbReference type="Pfam" id="PF01261">
    <property type="entry name" value="AP_endonuc_2"/>
    <property type="match status" value="1"/>
</dbReference>
<dbReference type="OrthoDB" id="9780241at2"/>
<dbReference type="Proteomes" id="UP000242930">
    <property type="component" value="Unassembled WGS sequence"/>
</dbReference>
<dbReference type="InterPro" id="IPR013022">
    <property type="entry name" value="Xyl_isomerase-like_TIM-brl"/>
</dbReference>
<protein>
    <submittedName>
        <fullName evidence="2">Sugar phosphate isomerase/epimerase</fullName>
    </submittedName>
</protein>
<dbReference type="GO" id="GO:0016853">
    <property type="term" value="F:isomerase activity"/>
    <property type="evidence" value="ECO:0007669"/>
    <property type="project" value="UniProtKB-KW"/>
</dbReference>
<dbReference type="PANTHER" id="PTHR12110">
    <property type="entry name" value="HYDROXYPYRUVATE ISOMERASE"/>
    <property type="match status" value="1"/>
</dbReference>
<dbReference type="RefSeq" id="WP_090312956.1">
    <property type="nucleotide sequence ID" value="NZ_FNZE01000017.1"/>
</dbReference>
<dbReference type="PANTHER" id="PTHR12110:SF48">
    <property type="entry name" value="BLL3656 PROTEIN"/>
    <property type="match status" value="1"/>
</dbReference>
<dbReference type="SUPFAM" id="SSF51658">
    <property type="entry name" value="Xylose isomerase-like"/>
    <property type="match status" value="1"/>
</dbReference>
<evidence type="ECO:0000313" key="2">
    <source>
        <dbReference type="EMBL" id="SEJ76351.1"/>
    </source>
</evidence>
<keyword evidence="2" id="KW-0413">Isomerase</keyword>
<dbReference type="STRING" id="915471.SAMN05216201_11720"/>
<feature type="domain" description="Xylose isomerase-like TIM barrel" evidence="1">
    <location>
        <begin position="35"/>
        <end position="270"/>
    </location>
</feature>
<keyword evidence="3" id="KW-1185">Reference proteome</keyword>
<dbReference type="Gene3D" id="3.20.20.150">
    <property type="entry name" value="Divalent-metal-dependent TIM barrel enzymes"/>
    <property type="match status" value="1"/>
</dbReference>
<evidence type="ECO:0000259" key="1">
    <source>
        <dbReference type="Pfam" id="PF01261"/>
    </source>
</evidence>